<dbReference type="SMART" id="SM00409">
    <property type="entry name" value="IG"/>
    <property type="match status" value="5"/>
</dbReference>
<dbReference type="SMART" id="SM00408">
    <property type="entry name" value="IGc2"/>
    <property type="match status" value="3"/>
</dbReference>
<reference evidence="7" key="3">
    <citation type="submission" date="2025-09" db="UniProtKB">
        <authorList>
            <consortium name="Ensembl"/>
        </authorList>
    </citation>
    <scope>IDENTIFICATION</scope>
</reference>
<keyword evidence="2" id="KW-1015">Disulfide bond</keyword>
<feature type="domain" description="Ig-like" evidence="6">
    <location>
        <begin position="119"/>
        <end position="205"/>
    </location>
</feature>
<evidence type="ECO:0000256" key="3">
    <source>
        <dbReference type="ARBA" id="ARBA00023180"/>
    </source>
</evidence>
<evidence type="ECO:0000256" key="1">
    <source>
        <dbReference type="ARBA" id="ARBA00022729"/>
    </source>
</evidence>
<feature type="domain" description="Ig-like" evidence="6">
    <location>
        <begin position="387"/>
        <end position="424"/>
    </location>
</feature>
<accession>A0A8C5EF53</accession>
<dbReference type="Gene3D" id="2.60.40.10">
    <property type="entry name" value="Immunoglobulins"/>
    <property type="match status" value="5"/>
</dbReference>
<keyword evidence="5" id="KW-0812">Transmembrane</keyword>
<feature type="domain" description="Ig-like" evidence="6">
    <location>
        <begin position="210"/>
        <end position="287"/>
    </location>
</feature>
<dbReference type="InterPro" id="IPR036179">
    <property type="entry name" value="Ig-like_dom_sf"/>
</dbReference>
<protein>
    <recommendedName>
        <fullName evidence="6">Ig-like domain-containing protein</fullName>
    </recommendedName>
</protein>
<evidence type="ECO:0000256" key="2">
    <source>
        <dbReference type="ARBA" id="ARBA00023157"/>
    </source>
</evidence>
<keyword evidence="5" id="KW-1133">Transmembrane helix</keyword>
<keyword evidence="5" id="KW-0472">Membrane</keyword>
<dbReference type="InterPro" id="IPR003598">
    <property type="entry name" value="Ig_sub2"/>
</dbReference>
<keyword evidence="8" id="KW-1185">Reference proteome</keyword>
<feature type="transmembrane region" description="Helical" evidence="5">
    <location>
        <begin position="464"/>
        <end position="487"/>
    </location>
</feature>
<reference evidence="7" key="2">
    <citation type="submission" date="2025-08" db="UniProtKB">
        <authorList>
            <consortium name="Ensembl"/>
        </authorList>
    </citation>
    <scope>IDENTIFICATION</scope>
</reference>
<keyword evidence="4" id="KW-0393">Immunoglobulin domain</keyword>
<reference evidence="7" key="1">
    <citation type="submission" date="2020-06" db="EMBL/GenBank/DDBJ databases">
        <authorList>
            <consortium name="Wellcome Sanger Institute Data Sharing"/>
        </authorList>
    </citation>
    <scope>NUCLEOTIDE SEQUENCE [LARGE SCALE GENOMIC DNA]</scope>
</reference>
<dbReference type="SUPFAM" id="SSF48726">
    <property type="entry name" value="Immunoglobulin"/>
    <property type="match status" value="5"/>
</dbReference>
<evidence type="ECO:0000256" key="5">
    <source>
        <dbReference type="SAM" id="Phobius"/>
    </source>
</evidence>
<dbReference type="PROSITE" id="PS50835">
    <property type="entry name" value="IG_LIKE"/>
    <property type="match status" value="4"/>
</dbReference>
<organism evidence="7 8">
    <name type="scientific">Gouania willdenowi</name>
    <name type="common">Blunt-snouted clingfish</name>
    <name type="synonym">Lepadogaster willdenowi</name>
    <dbReference type="NCBI Taxonomy" id="441366"/>
    <lineage>
        <taxon>Eukaryota</taxon>
        <taxon>Metazoa</taxon>
        <taxon>Chordata</taxon>
        <taxon>Craniata</taxon>
        <taxon>Vertebrata</taxon>
        <taxon>Euteleostomi</taxon>
        <taxon>Actinopterygii</taxon>
        <taxon>Neopterygii</taxon>
        <taxon>Teleostei</taxon>
        <taxon>Neoteleostei</taxon>
        <taxon>Acanthomorphata</taxon>
        <taxon>Ovalentaria</taxon>
        <taxon>Blenniimorphae</taxon>
        <taxon>Blenniiformes</taxon>
        <taxon>Gobiesocoidei</taxon>
        <taxon>Gobiesocidae</taxon>
        <taxon>Gobiesocinae</taxon>
        <taxon>Gouania</taxon>
    </lineage>
</organism>
<feature type="domain" description="Ig-like" evidence="6">
    <location>
        <begin position="289"/>
        <end position="380"/>
    </location>
</feature>
<keyword evidence="3" id="KW-0325">Glycoprotein</keyword>
<dbReference type="InterPro" id="IPR003599">
    <property type="entry name" value="Ig_sub"/>
</dbReference>
<evidence type="ECO:0000313" key="8">
    <source>
        <dbReference type="Proteomes" id="UP000694680"/>
    </source>
</evidence>
<name>A0A8C5EF53_GOUWI</name>
<evidence type="ECO:0000313" key="7">
    <source>
        <dbReference type="Ensembl" id="ENSGWIP00000020009.1"/>
    </source>
</evidence>
<dbReference type="Ensembl" id="ENSGWIT00000022006.1">
    <property type="protein sequence ID" value="ENSGWIP00000020009.1"/>
    <property type="gene ID" value="ENSGWIG00000010882.1"/>
</dbReference>
<dbReference type="InterPro" id="IPR052598">
    <property type="entry name" value="IgSF_CEA-related"/>
</dbReference>
<dbReference type="CDD" id="cd00096">
    <property type="entry name" value="Ig"/>
    <property type="match status" value="1"/>
</dbReference>
<keyword evidence="1" id="KW-0732">Signal</keyword>
<sequence length="495" mass="54097">MVFAASTAVTEGAGLLPDGPLQKAVGDSVRFNTSNTPTETLILTVTWKFKGENIFVATPANNKTTPGYEDRIIYFPSTASLELRNLLTNDSGEYKVEIISSTGATDEGSTTLEVLEAVSGVTVSPNSADLLENASVTLRCSSSGSSLTFLWMNGSTEVTASDRVQLTDENKTLNFTSVSRYDQGLYRCHVSNPVSHSISETVNITVNYGPEDTRVEVSPNKPYHELGSTIILTCSANSRPSPQFKWHVNSTQLIHDGEKLQLMNVTMSNNGNYSCRAFNPKTSVTVESPPVPITVTGESDNISNPAQPVEGTPVNLTCDASGFIDTRKWMKGSSDLTLTDNMTLYDNDKVLSFNVVNKKDTGEYKCNISNPVSSMEAKLLFVVNYGPENVEITGESEVKEGSPIKLSCVAKSVPDAFYSWLLNGTLIYNDSKEFLKNRCDSTCLLMFIVTLTDQHQPPPPPPPYWIIAVVFVVVIVAVLVGGGYYYYQRKKKLNK</sequence>
<proteinExistence type="predicted"/>
<dbReference type="Pfam" id="PF13927">
    <property type="entry name" value="Ig_3"/>
    <property type="match status" value="3"/>
</dbReference>
<dbReference type="PANTHER" id="PTHR44337">
    <property type="entry name" value="CARCINOEMBRYONIC ANTIGEN-RELATED CELL ADHESION MOLECULE 8"/>
    <property type="match status" value="1"/>
</dbReference>
<evidence type="ECO:0000259" key="6">
    <source>
        <dbReference type="PROSITE" id="PS50835"/>
    </source>
</evidence>
<dbReference type="AlphaFoldDB" id="A0A8C5EF53"/>
<evidence type="ECO:0000256" key="4">
    <source>
        <dbReference type="ARBA" id="ARBA00023319"/>
    </source>
</evidence>
<dbReference type="InterPro" id="IPR007110">
    <property type="entry name" value="Ig-like_dom"/>
</dbReference>
<dbReference type="InterPro" id="IPR013783">
    <property type="entry name" value="Ig-like_fold"/>
</dbReference>
<dbReference type="PANTHER" id="PTHR44337:SF20">
    <property type="entry name" value="CARCINOEMBRYONIC ANTIGEN-RELATED CELL ADHESION MOLECULE 5-RELATED"/>
    <property type="match status" value="1"/>
</dbReference>
<dbReference type="Proteomes" id="UP000694680">
    <property type="component" value="Chromosome 16"/>
</dbReference>